<accession>A0AAW0CPV5</accession>
<gene>
    <name evidence="2" type="ORF">R3P38DRAFT_2888891</name>
</gene>
<keyword evidence="1" id="KW-1133">Transmembrane helix</keyword>
<comment type="caution">
    <text evidence="2">The sequence shown here is derived from an EMBL/GenBank/DDBJ whole genome shotgun (WGS) entry which is preliminary data.</text>
</comment>
<feature type="transmembrane region" description="Helical" evidence="1">
    <location>
        <begin position="203"/>
        <end position="232"/>
    </location>
</feature>
<keyword evidence="1" id="KW-0472">Membrane</keyword>
<evidence type="ECO:0000256" key="1">
    <source>
        <dbReference type="SAM" id="Phobius"/>
    </source>
</evidence>
<sequence length="298" mass="32902">MPKLISGNTASGPIVSVSLQGIIYGVSVCMFGMSVWVLAFQRRDRNLNAPMLFVACVMWILCTMRMFIDIAITAEAFTKHASTPNGPEIFLSDFSGPVSLLDNSIYGIQTLIGDAVVIYRCYVVWGRFDVVVVPCMAWIASLGMVIYLLTSFAHKTISETKIVVLYSTTLAANLSATSLLAFRIWQGDRNARKNNSSQSSLRPLLIVIIESGVLYTTMLIMALVTVLHFLAMEYVVNSVMPAIISITFSMIFIRVGLARNHEDNIRSVRSFPLSALQFRNVTDSENTDSTVQTTIATK</sequence>
<feature type="transmembrane region" description="Helical" evidence="1">
    <location>
        <begin position="130"/>
        <end position="150"/>
    </location>
</feature>
<dbReference type="AlphaFoldDB" id="A0AAW0CPV5"/>
<dbReference type="Proteomes" id="UP001362999">
    <property type="component" value="Unassembled WGS sequence"/>
</dbReference>
<feature type="transmembrane region" description="Helical" evidence="1">
    <location>
        <begin position="52"/>
        <end position="74"/>
    </location>
</feature>
<evidence type="ECO:0000313" key="3">
    <source>
        <dbReference type="Proteomes" id="UP001362999"/>
    </source>
</evidence>
<evidence type="ECO:0000313" key="2">
    <source>
        <dbReference type="EMBL" id="KAK7042166.1"/>
    </source>
</evidence>
<evidence type="ECO:0008006" key="4">
    <source>
        <dbReference type="Google" id="ProtNLM"/>
    </source>
</evidence>
<feature type="transmembrane region" description="Helical" evidence="1">
    <location>
        <begin position="22"/>
        <end position="40"/>
    </location>
</feature>
<reference evidence="2 3" key="1">
    <citation type="journal article" date="2024" name="J Genomics">
        <title>Draft genome sequencing and assembly of Favolaschia claudopus CIRM-BRFM 2984 isolated from oak limbs.</title>
        <authorList>
            <person name="Navarro D."/>
            <person name="Drula E."/>
            <person name="Chaduli D."/>
            <person name="Cazenave R."/>
            <person name="Ahrendt S."/>
            <person name="Wang J."/>
            <person name="Lipzen A."/>
            <person name="Daum C."/>
            <person name="Barry K."/>
            <person name="Grigoriev I.V."/>
            <person name="Favel A."/>
            <person name="Rosso M.N."/>
            <person name="Martin F."/>
        </authorList>
    </citation>
    <scope>NUCLEOTIDE SEQUENCE [LARGE SCALE GENOMIC DNA]</scope>
    <source>
        <strain evidence="2 3">CIRM-BRFM 2984</strain>
    </source>
</reference>
<feature type="transmembrane region" description="Helical" evidence="1">
    <location>
        <begin position="238"/>
        <end position="257"/>
    </location>
</feature>
<keyword evidence="1" id="KW-0812">Transmembrane</keyword>
<dbReference type="EMBL" id="JAWWNJ010000013">
    <property type="protein sequence ID" value="KAK7042166.1"/>
    <property type="molecule type" value="Genomic_DNA"/>
</dbReference>
<organism evidence="2 3">
    <name type="scientific">Favolaschia claudopus</name>
    <dbReference type="NCBI Taxonomy" id="2862362"/>
    <lineage>
        <taxon>Eukaryota</taxon>
        <taxon>Fungi</taxon>
        <taxon>Dikarya</taxon>
        <taxon>Basidiomycota</taxon>
        <taxon>Agaricomycotina</taxon>
        <taxon>Agaricomycetes</taxon>
        <taxon>Agaricomycetidae</taxon>
        <taxon>Agaricales</taxon>
        <taxon>Marasmiineae</taxon>
        <taxon>Mycenaceae</taxon>
        <taxon>Favolaschia</taxon>
    </lineage>
</organism>
<name>A0AAW0CPV5_9AGAR</name>
<proteinExistence type="predicted"/>
<feature type="transmembrane region" description="Helical" evidence="1">
    <location>
        <begin position="104"/>
        <end position="123"/>
    </location>
</feature>
<feature type="transmembrane region" description="Helical" evidence="1">
    <location>
        <begin position="162"/>
        <end position="182"/>
    </location>
</feature>
<keyword evidence="3" id="KW-1185">Reference proteome</keyword>
<protein>
    <recommendedName>
        <fullName evidence="4">Taste receptor type 2</fullName>
    </recommendedName>
</protein>